<dbReference type="PANTHER" id="PTHR33048">
    <property type="entry name" value="PTH11-LIKE INTEGRAL MEMBRANE PROTEIN (AFU_ORTHOLOGUE AFUA_5G11245)"/>
    <property type="match status" value="1"/>
</dbReference>
<evidence type="ECO:0000256" key="2">
    <source>
        <dbReference type="ARBA" id="ARBA00022692"/>
    </source>
</evidence>
<evidence type="ECO:0000256" key="6">
    <source>
        <dbReference type="SAM" id="Phobius"/>
    </source>
</evidence>
<evidence type="ECO:0000256" key="4">
    <source>
        <dbReference type="ARBA" id="ARBA00023136"/>
    </source>
</evidence>
<dbReference type="InterPro" id="IPR049326">
    <property type="entry name" value="Rhodopsin_dom_fungi"/>
</dbReference>
<organism evidence="8 9">
    <name type="scientific">Corynascus novoguineensis</name>
    <dbReference type="NCBI Taxonomy" id="1126955"/>
    <lineage>
        <taxon>Eukaryota</taxon>
        <taxon>Fungi</taxon>
        <taxon>Dikarya</taxon>
        <taxon>Ascomycota</taxon>
        <taxon>Pezizomycotina</taxon>
        <taxon>Sordariomycetes</taxon>
        <taxon>Sordariomycetidae</taxon>
        <taxon>Sordariales</taxon>
        <taxon>Chaetomiaceae</taxon>
        <taxon>Corynascus</taxon>
    </lineage>
</organism>
<reference evidence="8" key="2">
    <citation type="submission" date="2023-05" db="EMBL/GenBank/DDBJ databases">
        <authorList>
            <consortium name="Lawrence Berkeley National Laboratory"/>
            <person name="Steindorff A."/>
            <person name="Hensen N."/>
            <person name="Bonometti L."/>
            <person name="Westerberg I."/>
            <person name="Brannstrom I.O."/>
            <person name="Guillou S."/>
            <person name="Cros-Aarteil S."/>
            <person name="Calhoun S."/>
            <person name="Haridas S."/>
            <person name="Kuo A."/>
            <person name="Mondo S."/>
            <person name="Pangilinan J."/>
            <person name="Riley R."/>
            <person name="Labutti K."/>
            <person name="Andreopoulos B."/>
            <person name="Lipzen A."/>
            <person name="Chen C."/>
            <person name="Yanf M."/>
            <person name="Daum C."/>
            <person name="Ng V."/>
            <person name="Clum A."/>
            <person name="Ohm R."/>
            <person name="Martin F."/>
            <person name="Silar P."/>
            <person name="Natvig D."/>
            <person name="Lalanne C."/>
            <person name="Gautier V."/>
            <person name="Ament-Velasquez S.L."/>
            <person name="Kruys A."/>
            <person name="Hutchinson M.I."/>
            <person name="Powell A.J."/>
            <person name="Barry K."/>
            <person name="Miller A.N."/>
            <person name="Grigoriev I.V."/>
            <person name="Debuchy R."/>
            <person name="Gladieux P."/>
            <person name="Thoren M.H."/>
            <person name="Johannesson H."/>
        </authorList>
    </citation>
    <scope>NUCLEOTIDE SEQUENCE</scope>
    <source>
        <strain evidence="8">CBS 359.72</strain>
    </source>
</reference>
<feature type="transmembrane region" description="Helical" evidence="6">
    <location>
        <begin position="109"/>
        <end position="128"/>
    </location>
</feature>
<accession>A0AAN7HGJ1</accession>
<feature type="transmembrane region" description="Helical" evidence="6">
    <location>
        <begin position="199"/>
        <end position="219"/>
    </location>
</feature>
<feature type="transmembrane region" description="Helical" evidence="6">
    <location>
        <begin position="149"/>
        <end position="172"/>
    </location>
</feature>
<gene>
    <name evidence="8" type="ORF">C7999DRAFT_17163</name>
</gene>
<dbReference type="Pfam" id="PF20684">
    <property type="entry name" value="Fung_rhodopsin"/>
    <property type="match status" value="1"/>
</dbReference>
<feature type="transmembrane region" description="Helical" evidence="6">
    <location>
        <begin position="231"/>
        <end position="259"/>
    </location>
</feature>
<dbReference type="Proteomes" id="UP001303647">
    <property type="component" value="Unassembled WGS sequence"/>
</dbReference>
<dbReference type="AlphaFoldDB" id="A0AAN7HGJ1"/>
<evidence type="ECO:0000313" key="8">
    <source>
        <dbReference type="EMBL" id="KAK4244592.1"/>
    </source>
</evidence>
<dbReference type="GO" id="GO:0016020">
    <property type="term" value="C:membrane"/>
    <property type="evidence" value="ECO:0007669"/>
    <property type="project" value="UniProtKB-SubCell"/>
</dbReference>
<name>A0AAN7HGJ1_9PEZI</name>
<comment type="caution">
    <text evidence="8">The sequence shown here is derived from an EMBL/GenBank/DDBJ whole genome shotgun (WGS) entry which is preliminary data.</text>
</comment>
<feature type="transmembrane region" description="Helical" evidence="6">
    <location>
        <begin position="23"/>
        <end position="46"/>
    </location>
</feature>
<comment type="subcellular location">
    <subcellularLocation>
        <location evidence="1">Membrane</location>
        <topology evidence="1">Multi-pass membrane protein</topology>
    </subcellularLocation>
</comment>
<evidence type="ECO:0000313" key="9">
    <source>
        <dbReference type="Proteomes" id="UP001303647"/>
    </source>
</evidence>
<keyword evidence="4 6" id="KW-0472">Membrane</keyword>
<reference evidence="8" key="1">
    <citation type="journal article" date="2023" name="Mol. Phylogenet. Evol.">
        <title>Genome-scale phylogeny and comparative genomics of the fungal order Sordariales.</title>
        <authorList>
            <person name="Hensen N."/>
            <person name="Bonometti L."/>
            <person name="Westerberg I."/>
            <person name="Brannstrom I.O."/>
            <person name="Guillou S."/>
            <person name="Cros-Aarteil S."/>
            <person name="Calhoun S."/>
            <person name="Haridas S."/>
            <person name="Kuo A."/>
            <person name="Mondo S."/>
            <person name="Pangilinan J."/>
            <person name="Riley R."/>
            <person name="LaButti K."/>
            <person name="Andreopoulos B."/>
            <person name="Lipzen A."/>
            <person name="Chen C."/>
            <person name="Yan M."/>
            <person name="Daum C."/>
            <person name="Ng V."/>
            <person name="Clum A."/>
            <person name="Steindorff A."/>
            <person name="Ohm R.A."/>
            <person name="Martin F."/>
            <person name="Silar P."/>
            <person name="Natvig D.O."/>
            <person name="Lalanne C."/>
            <person name="Gautier V."/>
            <person name="Ament-Velasquez S.L."/>
            <person name="Kruys A."/>
            <person name="Hutchinson M.I."/>
            <person name="Powell A.J."/>
            <person name="Barry K."/>
            <person name="Miller A.N."/>
            <person name="Grigoriev I.V."/>
            <person name="Debuchy R."/>
            <person name="Gladieux P."/>
            <person name="Hiltunen Thoren M."/>
            <person name="Johannesson H."/>
        </authorList>
    </citation>
    <scope>NUCLEOTIDE SEQUENCE</scope>
    <source>
        <strain evidence="8">CBS 359.72</strain>
    </source>
</reference>
<evidence type="ECO:0000259" key="7">
    <source>
        <dbReference type="Pfam" id="PF20684"/>
    </source>
</evidence>
<proteinExistence type="inferred from homology"/>
<sequence>MAPPSPPPPLVDEGFRAGDRLDVYALAPVGVLLGIACITTGLRIYWRLRPPRRTGADDYTLLFALGLFRNHVGVNSLVTQFVTIAWYGIDVAMYHYGRGLEGFRPDPWTMGPLIVADGVLWVWGLNVIRISVAMMLLRFRDGRSLAWKLTVWTVIGVQACMLVVGTTMHLVMCRPISARWAPTPDAICIEGPRFMAYGYVYSGFTIASDLILSLLPITFIRTLSRPLHERILICCLMAAGMAATGVAVARLLLIMGYLGGGGPVVNMEQDILWGMELTIGILAASLPSLKAPMHRVLQSWGVLRSRSASDMSSDSFLGRLPNGSHVSRQMGQWQDAVRDLGQEPRAEGDSEKGMLKDSETSYRGGIFEVGRPGG</sequence>
<comment type="similarity">
    <text evidence="5">Belongs to the SAT4 family.</text>
</comment>
<feature type="domain" description="Rhodopsin" evidence="7">
    <location>
        <begin position="42"/>
        <end position="295"/>
    </location>
</feature>
<keyword evidence="3 6" id="KW-1133">Transmembrane helix</keyword>
<protein>
    <recommendedName>
        <fullName evidence="7">Rhodopsin domain-containing protein</fullName>
    </recommendedName>
</protein>
<dbReference type="EMBL" id="MU857732">
    <property type="protein sequence ID" value="KAK4244592.1"/>
    <property type="molecule type" value="Genomic_DNA"/>
</dbReference>
<keyword evidence="9" id="KW-1185">Reference proteome</keyword>
<keyword evidence="2 6" id="KW-0812">Transmembrane</keyword>
<evidence type="ECO:0000256" key="1">
    <source>
        <dbReference type="ARBA" id="ARBA00004141"/>
    </source>
</evidence>
<evidence type="ECO:0000256" key="3">
    <source>
        <dbReference type="ARBA" id="ARBA00022989"/>
    </source>
</evidence>
<dbReference type="InterPro" id="IPR052337">
    <property type="entry name" value="SAT4-like"/>
</dbReference>
<feature type="transmembrane region" description="Helical" evidence="6">
    <location>
        <begin position="67"/>
        <end position="89"/>
    </location>
</feature>
<dbReference type="PANTHER" id="PTHR33048:SF129">
    <property type="entry name" value="INTEGRAL MEMBRANE PROTEIN-RELATED"/>
    <property type="match status" value="1"/>
</dbReference>
<evidence type="ECO:0000256" key="5">
    <source>
        <dbReference type="ARBA" id="ARBA00038359"/>
    </source>
</evidence>